<dbReference type="SUPFAM" id="SSF49899">
    <property type="entry name" value="Concanavalin A-like lectins/glucanases"/>
    <property type="match status" value="1"/>
</dbReference>
<comment type="similarity">
    <text evidence="1">Belongs to the leguminous lectin family.</text>
</comment>
<keyword evidence="2" id="KW-0430">Lectin</keyword>
<dbReference type="InterPro" id="IPR050258">
    <property type="entry name" value="Leguminous_Lectin"/>
</dbReference>
<dbReference type="Gramene" id="XM_028372409.1">
    <property type="protein sequence ID" value="XP_028228210.1"/>
    <property type="gene ID" value="LOC114409096"/>
</dbReference>
<organism evidence="5 6">
    <name type="scientific">Glycine soja</name>
    <name type="common">Wild soybean</name>
    <dbReference type="NCBI Taxonomy" id="3848"/>
    <lineage>
        <taxon>Eukaryota</taxon>
        <taxon>Viridiplantae</taxon>
        <taxon>Streptophyta</taxon>
        <taxon>Embryophyta</taxon>
        <taxon>Tracheophyta</taxon>
        <taxon>Spermatophyta</taxon>
        <taxon>Magnoliopsida</taxon>
        <taxon>eudicotyledons</taxon>
        <taxon>Gunneridae</taxon>
        <taxon>Pentapetalae</taxon>
        <taxon>rosids</taxon>
        <taxon>fabids</taxon>
        <taxon>Fabales</taxon>
        <taxon>Fabaceae</taxon>
        <taxon>Papilionoideae</taxon>
        <taxon>50 kb inversion clade</taxon>
        <taxon>NPAAA clade</taxon>
        <taxon>indigoferoid/millettioid clade</taxon>
        <taxon>Phaseoleae</taxon>
        <taxon>Glycine</taxon>
        <taxon>Glycine subgen. Soja</taxon>
    </lineage>
</organism>
<sequence>MAFPNSKPNLLQSLSPLIKFFIPFLLLLQHQSVKSQQQPPSPMSAYETVGFDFSFFDKDDPNVLLIGNASVSGGALRLTNTDQLGKPVPHSVGRVVHITPIHLWNKNNGHLADFTSDFSFVVNPKGSALRGDGFAFFLTSANLNFLIPKNSSGGYLGLFKPETALDPSKNQIVAIEFDSFTNDWDPNSPNQSPHVGIDVDSIKSVATVPWPSELEPDNAVAHASLNYNSEDKRLSVFVGYPDNRNATVSAIVDLRNVLPEWISVGFSASTGDLVETHDILNWSFEAAL</sequence>
<accession>A0A445LXQ2</accession>
<dbReference type="AlphaFoldDB" id="A0A445LXQ2"/>
<evidence type="ECO:0000256" key="1">
    <source>
        <dbReference type="ARBA" id="ARBA00007606"/>
    </source>
</evidence>
<evidence type="ECO:0000256" key="3">
    <source>
        <dbReference type="SAM" id="SignalP"/>
    </source>
</evidence>
<dbReference type="InterPro" id="IPR013320">
    <property type="entry name" value="ConA-like_dom_sf"/>
</dbReference>
<dbReference type="Gene3D" id="2.60.120.200">
    <property type="match status" value="1"/>
</dbReference>
<dbReference type="PIRSF" id="PIRSF002690">
    <property type="entry name" value="L-type_lectin_plant"/>
    <property type="match status" value="1"/>
</dbReference>
<feature type="signal peptide" evidence="3">
    <location>
        <begin position="1"/>
        <end position="35"/>
    </location>
</feature>
<gene>
    <name evidence="5" type="ORF">D0Y65_000203</name>
</gene>
<evidence type="ECO:0000313" key="5">
    <source>
        <dbReference type="EMBL" id="RZC28079.1"/>
    </source>
</evidence>
<protein>
    <submittedName>
        <fullName evidence="5">Agglutinin-2</fullName>
    </submittedName>
</protein>
<name>A0A445LXQ2_GLYSO</name>
<evidence type="ECO:0000256" key="2">
    <source>
        <dbReference type="ARBA" id="ARBA00022734"/>
    </source>
</evidence>
<evidence type="ECO:0000313" key="6">
    <source>
        <dbReference type="Proteomes" id="UP000289340"/>
    </source>
</evidence>
<dbReference type="InterPro" id="IPR001220">
    <property type="entry name" value="Legume_lectin_dom"/>
</dbReference>
<dbReference type="InterPro" id="IPR016363">
    <property type="entry name" value="L-lectin"/>
</dbReference>
<comment type="caution">
    <text evidence="5">The sequence shown here is derived from an EMBL/GenBank/DDBJ whole genome shotgun (WGS) entry which is preliminary data.</text>
</comment>
<reference evidence="5 6" key="1">
    <citation type="submission" date="2018-09" db="EMBL/GenBank/DDBJ databases">
        <title>A high-quality reference genome of wild soybean provides a powerful tool to mine soybean genomes.</title>
        <authorList>
            <person name="Xie M."/>
            <person name="Chung C.Y.L."/>
            <person name="Li M.-W."/>
            <person name="Wong F.-L."/>
            <person name="Chan T.-F."/>
            <person name="Lam H.-M."/>
        </authorList>
    </citation>
    <scope>NUCLEOTIDE SEQUENCE [LARGE SCALE GENOMIC DNA]</scope>
    <source>
        <strain evidence="6">cv. W05</strain>
        <tissue evidence="5">Hypocotyl of etiolated seedlings</tissue>
    </source>
</reference>
<dbReference type="Proteomes" id="UP000289340">
    <property type="component" value="Chromosome 1"/>
</dbReference>
<evidence type="ECO:0000259" key="4">
    <source>
        <dbReference type="Pfam" id="PF00139"/>
    </source>
</evidence>
<dbReference type="PANTHER" id="PTHR32401">
    <property type="entry name" value="CONCANAVALIN A-LIKE LECTIN FAMILY PROTEIN"/>
    <property type="match status" value="1"/>
</dbReference>
<dbReference type="CDD" id="cd06899">
    <property type="entry name" value="lectin_legume_LecRK_Arcelin_ConA"/>
    <property type="match status" value="1"/>
</dbReference>
<keyword evidence="6" id="KW-1185">Reference proteome</keyword>
<feature type="domain" description="Legume lectin" evidence="4">
    <location>
        <begin position="50"/>
        <end position="285"/>
    </location>
</feature>
<feature type="chain" id="PRO_5019473838" evidence="3">
    <location>
        <begin position="36"/>
        <end position="288"/>
    </location>
</feature>
<dbReference type="PANTHER" id="PTHR32401:SF31">
    <property type="entry name" value="LECTIN 6"/>
    <property type="match status" value="1"/>
</dbReference>
<dbReference type="Pfam" id="PF00139">
    <property type="entry name" value="Lectin_legB"/>
    <property type="match status" value="1"/>
</dbReference>
<keyword evidence="3" id="KW-0732">Signal</keyword>
<dbReference type="EMBL" id="QZWG01000001">
    <property type="protein sequence ID" value="RZC28079.1"/>
    <property type="molecule type" value="Genomic_DNA"/>
</dbReference>
<proteinExistence type="inferred from homology"/>
<dbReference type="GO" id="GO:0030246">
    <property type="term" value="F:carbohydrate binding"/>
    <property type="evidence" value="ECO:0007669"/>
    <property type="project" value="UniProtKB-KW"/>
</dbReference>